<dbReference type="InterPro" id="IPR018313">
    <property type="entry name" value="SBP_3_CS"/>
</dbReference>
<reference evidence="9" key="1">
    <citation type="submission" date="2016-06" db="EMBL/GenBank/DDBJ databases">
        <title>Draft genome sequence of Desulfoplanes formicivorans strain Pf12B.</title>
        <authorList>
            <person name="Watanabe M."/>
            <person name="Kojima H."/>
            <person name="Fukui M."/>
        </authorList>
    </citation>
    <scope>NUCLEOTIDE SEQUENCE [LARGE SCALE GENOMIC DNA]</scope>
    <source>
        <strain evidence="9">Pf12B</strain>
    </source>
</reference>
<evidence type="ECO:0000256" key="2">
    <source>
        <dbReference type="ARBA" id="ARBA00010333"/>
    </source>
</evidence>
<dbReference type="CDD" id="cd00996">
    <property type="entry name" value="PBP2_AatB_like"/>
    <property type="match status" value="1"/>
</dbReference>
<dbReference type="GO" id="GO:0030313">
    <property type="term" value="C:cell envelope"/>
    <property type="evidence" value="ECO:0007669"/>
    <property type="project" value="UniProtKB-SubCell"/>
</dbReference>
<dbReference type="InterPro" id="IPR001320">
    <property type="entry name" value="Iontro_rcpt_C"/>
</dbReference>
<feature type="domain" description="Ionotropic glutamate receptor C-terminal" evidence="7">
    <location>
        <begin position="35"/>
        <end position="255"/>
    </location>
</feature>
<feature type="signal peptide" evidence="5">
    <location>
        <begin position="1"/>
        <end position="22"/>
    </location>
</feature>
<dbReference type="SMART" id="SM00062">
    <property type="entry name" value="PBPb"/>
    <property type="match status" value="1"/>
</dbReference>
<dbReference type="STRING" id="1592317.DPF_2542"/>
<keyword evidence="3 5" id="KW-0732">Signal</keyword>
<dbReference type="PROSITE" id="PS01039">
    <property type="entry name" value="SBP_BACTERIAL_3"/>
    <property type="match status" value="1"/>
</dbReference>
<evidence type="ECO:0000256" key="4">
    <source>
        <dbReference type="RuleBase" id="RU003744"/>
    </source>
</evidence>
<evidence type="ECO:0000256" key="1">
    <source>
        <dbReference type="ARBA" id="ARBA00004196"/>
    </source>
</evidence>
<gene>
    <name evidence="8" type="ORF">DPF_2542</name>
</gene>
<comment type="caution">
    <text evidence="8">The sequence shown here is derived from an EMBL/GenBank/DDBJ whole genome shotgun (WGS) entry which is preliminary data.</text>
</comment>
<evidence type="ECO:0000259" key="6">
    <source>
        <dbReference type="SMART" id="SM00062"/>
    </source>
</evidence>
<name>A0A194AKG7_9BACT</name>
<dbReference type="EMBL" id="BDFE01000020">
    <property type="protein sequence ID" value="GAU09808.1"/>
    <property type="molecule type" value="Genomic_DNA"/>
</dbReference>
<evidence type="ECO:0000313" key="8">
    <source>
        <dbReference type="EMBL" id="GAU09808.1"/>
    </source>
</evidence>
<dbReference type="PANTHER" id="PTHR35936">
    <property type="entry name" value="MEMBRANE-BOUND LYTIC MUREIN TRANSGLYCOSYLASE F"/>
    <property type="match status" value="1"/>
</dbReference>
<dbReference type="PANTHER" id="PTHR35936:SF35">
    <property type="entry name" value="L-CYSTINE-BINDING PROTEIN TCYJ"/>
    <property type="match status" value="1"/>
</dbReference>
<sequence length="263" mass="28960">MKPLLKMLVPLFVLALVGTASAADDSWQKIKSSGELRIGLDDDFPPMAFRKADGKLYGFDIDFAEAVGKKLGLKITWVPTAWKGVIPSLYANKFDCIWNGMTITKEREEKVNFSKPYMMDGQVAAVVMSNTSIKTPADLGGKVVGIQQGSTAMKAIEALPNKPGQLKQYETNPKAMLDMESGRLDCVVLDNLVARDIISKKPGVYKILPQFITKAPFGVAFRKADNSLRNKIQETIDELVASGEAAKISRKWFAEDLTNPANW</sequence>
<evidence type="ECO:0000259" key="7">
    <source>
        <dbReference type="SMART" id="SM00079"/>
    </source>
</evidence>
<evidence type="ECO:0000256" key="5">
    <source>
        <dbReference type="SAM" id="SignalP"/>
    </source>
</evidence>
<dbReference type="GO" id="GO:0015276">
    <property type="term" value="F:ligand-gated monoatomic ion channel activity"/>
    <property type="evidence" value="ECO:0007669"/>
    <property type="project" value="InterPro"/>
</dbReference>
<dbReference type="Pfam" id="PF00497">
    <property type="entry name" value="SBP_bac_3"/>
    <property type="match status" value="1"/>
</dbReference>
<organism evidence="8 9">
    <name type="scientific">Desulfoplanes formicivorans</name>
    <dbReference type="NCBI Taxonomy" id="1592317"/>
    <lineage>
        <taxon>Bacteria</taxon>
        <taxon>Pseudomonadati</taxon>
        <taxon>Thermodesulfobacteriota</taxon>
        <taxon>Desulfovibrionia</taxon>
        <taxon>Desulfovibrionales</taxon>
        <taxon>Desulfoplanaceae</taxon>
        <taxon>Desulfoplanes</taxon>
    </lineage>
</organism>
<evidence type="ECO:0000256" key="3">
    <source>
        <dbReference type="ARBA" id="ARBA00022729"/>
    </source>
</evidence>
<comment type="similarity">
    <text evidence="2 4">Belongs to the bacterial solute-binding protein 3 family.</text>
</comment>
<dbReference type="RefSeq" id="WP_069860040.1">
    <property type="nucleotide sequence ID" value="NZ_BDFE01000020.1"/>
</dbReference>
<dbReference type="OrthoDB" id="6192933at2"/>
<dbReference type="SMART" id="SM00079">
    <property type="entry name" value="PBPe"/>
    <property type="match status" value="1"/>
</dbReference>
<feature type="chain" id="PRO_5008262384" evidence="5">
    <location>
        <begin position="23"/>
        <end position="263"/>
    </location>
</feature>
<proteinExistence type="inferred from homology"/>
<comment type="subcellular location">
    <subcellularLocation>
        <location evidence="1">Cell envelope</location>
    </subcellularLocation>
</comment>
<keyword evidence="9" id="KW-1185">Reference proteome</keyword>
<dbReference type="InterPro" id="IPR001638">
    <property type="entry name" value="Solute-binding_3/MltF_N"/>
</dbReference>
<feature type="domain" description="Solute-binding protein family 3/N-terminal" evidence="6">
    <location>
        <begin position="35"/>
        <end position="256"/>
    </location>
</feature>
<protein>
    <submittedName>
        <fullName evidence="8">Amino acid ABC transporter substrate-binding protein</fullName>
    </submittedName>
</protein>
<evidence type="ECO:0000313" key="9">
    <source>
        <dbReference type="Proteomes" id="UP000095200"/>
    </source>
</evidence>
<dbReference type="GO" id="GO:0016020">
    <property type="term" value="C:membrane"/>
    <property type="evidence" value="ECO:0007669"/>
    <property type="project" value="InterPro"/>
</dbReference>
<dbReference type="SUPFAM" id="SSF53850">
    <property type="entry name" value="Periplasmic binding protein-like II"/>
    <property type="match status" value="1"/>
</dbReference>
<dbReference type="Proteomes" id="UP000095200">
    <property type="component" value="Unassembled WGS sequence"/>
</dbReference>
<dbReference type="Gene3D" id="3.40.190.10">
    <property type="entry name" value="Periplasmic binding protein-like II"/>
    <property type="match status" value="2"/>
</dbReference>
<accession>A0A194AKG7</accession>
<dbReference type="AlphaFoldDB" id="A0A194AKG7"/>